<dbReference type="HOGENOM" id="CLU_2896902_0_0_6"/>
<accession>A0A6M7J8P2</accession>
<dbReference type="RefSeq" id="WP_001414276.1">
    <property type="nucleotide sequence ID" value="NZ_AP018488.1"/>
</dbReference>
<sequence length="50" mass="5798">MAKKHHYFAEGEITSICGGWMYFGNEREPDTFESPDDCKKCRRKLNKGGK</sequence>
<accession>A0A7U8MRS3</accession>
<proteinExistence type="predicted"/>
<dbReference type="AlphaFoldDB" id="A0A0H3JFY0"/>
<protein>
    <submittedName>
        <fullName evidence="1">Uncharacterized protein</fullName>
    </submittedName>
</protein>
<keyword evidence="2" id="KW-1185">Reference proteome</keyword>
<organism evidence="1 2">
    <name type="scientific">Escherichia coli O157:H7</name>
    <dbReference type="NCBI Taxonomy" id="83334"/>
    <lineage>
        <taxon>Bacteria</taxon>
        <taxon>Pseudomonadati</taxon>
        <taxon>Pseudomonadota</taxon>
        <taxon>Gammaproteobacteria</taxon>
        <taxon>Enterobacterales</taxon>
        <taxon>Enterobacteriaceae</taxon>
        <taxon>Escherichia</taxon>
    </lineage>
</organism>
<dbReference type="EMBL" id="BA000007">
    <property type="protein sequence ID" value="BAB36181.2"/>
    <property type="molecule type" value="Genomic_DNA"/>
</dbReference>
<dbReference type="KEGG" id="ecs:ECs_2758"/>
<reference evidence="1 2" key="1">
    <citation type="journal article" date="2000" name="Syst. Appl. Microbiol.">
        <title>Comparative analysis of the whole set of rRNA operons between an enterohemorrhagic Escherichia coli O157:H7 Sakai strain and an Escherichia coli K-12 strain MG1655.</title>
        <authorList>
            <person name="Ohnishi M."/>
            <person name="Murata T."/>
            <person name="Nakayama K."/>
            <person name="Kuhara S."/>
            <person name="Hattori M."/>
            <person name="Kurokawa K."/>
            <person name="Yasunaga T."/>
            <person name="Yokoyama K."/>
            <person name="Makino K."/>
            <person name="Shinagawa H."/>
            <person name="Hayashi T."/>
        </authorList>
    </citation>
    <scope>NUCLEOTIDE SEQUENCE [LARGE SCALE GENOMIC DNA]</scope>
    <source>
        <strain evidence="2">O157:H7 / Sakai / RIMD 0509952 / EHEC</strain>
    </source>
</reference>
<reference evidence="1 2" key="2">
    <citation type="journal article" date="2001" name="DNA Res.">
        <title>Complete genome sequence of enterohemorrhagic Escherichia coli O157:H7 and genomic comparison with a laboratory strain K-12.</title>
        <authorList>
            <person name="Hayashi T."/>
            <person name="Makino K."/>
            <person name="Ohnishi M."/>
            <person name="Kurokawa K."/>
            <person name="Ishii K."/>
            <person name="Yokoyama K."/>
            <person name="Han C.G."/>
            <person name="Ohtsubo E."/>
            <person name="Nakayama K."/>
            <person name="Murata T."/>
            <person name="Tanaka M."/>
            <person name="Tobe T."/>
            <person name="Iida T."/>
            <person name="Takami H."/>
            <person name="Honda T."/>
            <person name="Sasakawa C."/>
            <person name="Ogasawara N."/>
            <person name="Yasunaga T."/>
            <person name="Kuhara S."/>
            <person name="Shiba T."/>
            <person name="Hattori M."/>
            <person name="Shinagawa H."/>
        </authorList>
    </citation>
    <scope>NUCLEOTIDE SEQUENCE [LARGE SCALE GENOMIC DNA]</scope>
    <source>
        <strain evidence="2">O157:H7 / Sakai / RIMD 0509952 / EHEC</strain>
    </source>
</reference>
<dbReference type="GeneID" id="912315"/>
<dbReference type="Proteomes" id="UP000000558">
    <property type="component" value="Chromosome"/>
</dbReference>
<evidence type="ECO:0000313" key="2">
    <source>
        <dbReference type="Proteomes" id="UP000000558"/>
    </source>
</evidence>
<evidence type="ECO:0000313" key="1">
    <source>
        <dbReference type="EMBL" id="BAB36181.2"/>
    </source>
</evidence>
<accession>A0A6M0JTZ2</accession>
<accession>A0A0H3JFY0</accession>
<dbReference type="STRING" id="386585.gene:10365794"/>
<gene>
    <name evidence="1" type="ORF">ECs_2758</name>
</gene>
<name>A0A0H3JFY0_ECO57</name>